<dbReference type="SUPFAM" id="SSF51658">
    <property type="entry name" value="Xylose isomerase-like"/>
    <property type="match status" value="1"/>
</dbReference>
<dbReference type="InterPro" id="IPR006311">
    <property type="entry name" value="TAT_signal"/>
</dbReference>
<dbReference type="InterPro" id="IPR013022">
    <property type="entry name" value="Xyl_isomerase-like_TIM-brl"/>
</dbReference>
<dbReference type="PANTHER" id="PTHR12110:SF41">
    <property type="entry name" value="INOSOSE DEHYDRATASE"/>
    <property type="match status" value="1"/>
</dbReference>
<dbReference type="AlphaFoldDB" id="A0A316DN26"/>
<proteinExistence type="predicted"/>
<reference evidence="2 3" key="1">
    <citation type="submission" date="2018-05" db="EMBL/GenBank/DDBJ databases">
        <title>Genomic Encyclopedia of Archaeal and Bacterial Type Strains, Phase II (KMG-II): from individual species to whole genera.</title>
        <authorList>
            <person name="Goeker M."/>
        </authorList>
    </citation>
    <scope>NUCLEOTIDE SEQUENCE [LARGE SCALE GENOMIC DNA]</scope>
    <source>
        <strain evidence="2 3">DSM 22214</strain>
    </source>
</reference>
<dbReference type="EMBL" id="QGGO01000031">
    <property type="protein sequence ID" value="PWK18133.1"/>
    <property type="molecule type" value="Genomic_DNA"/>
</dbReference>
<organism evidence="2 3">
    <name type="scientific">Arcicella aurantiaca</name>
    <dbReference type="NCBI Taxonomy" id="591202"/>
    <lineage>
        <taxon>Bacteria</taxon>
        <taxon>Pseudomonadati</taxon>
        <taxon>Bacteroidota</taxon>
        <taxon>Cytophagia</taxon>
        <taxon>Cytophagales</taxon>
        <taxon>Flectobacillaceae</taxon>
        <taxon>Arcicella</taxon>
    </lineage>
</organism>
<dbReference type="InterPro" id="IPR050312">
    <property type="entry name" value="IolE/XylAMocC-like"/>
</dbReference>
<name>A0A316DN26_9BACT</name>
<dbReference type="OrthoDB" id="9798407at2"/>
<evidence type="ECO:0000259" key="1">
    <source>
        <dbReference type="Pfam" id="PF01261"/>
    </source>
</evidence>
<evidence type="ECO:0000313" key="2">
    <source>
        <dbReference type="EMBL" id="PWK18133.1"/>
    </source>
</evidence>
<feature type="domain" description="Xylose isomerase-like TIM barrel" evidence="1">
    <location>
        <begin position="98"/>
        <end position="280"/>
    </location>
</feature>
<dbReference type="Proteomes" id="UP000245489">
    <property type="component" value="Unassembled WGS sequence"/>
</dbReference>
<dbReference type="PROSITE" id="PS51318">
    <property type="entry name" value="TAT"/>
    <property type="match status" value="1"/>
</dbReference>
<keyword evidence="2" id="KW-0413">Isomerase</keyword>
<comment type="caution">
    <text evidence="2">The sequence shown here is derived from an EMBL/GenBank/DDBJ whole genome shotgun (WGS) entry which is preliminary data.</text>
</comment>
<dbReference type="InterPro" id="IPR036237">
    <property type="entry name" value="Xyl_isomerase-like_sf"/>
</dbReference>
<keyword evidence="3" id="KW-1185">Reference proteome</keyword>
<dbReference type="Pfam" id="PF01261">
    <property type="entry name" value="AP_endonuc_2"/>
    <property type="match status" value="1"/>
</dbReference>
<gene>
    <name evidence="2" type="ORF">LV89_04160</name>
</gene>
<protein>
    <submittedName>
        <fullName evidence="2">Sugar phosphate isomerase/epimerase</fullName>
    </submittedName>
</protein>
<sequence length="320" mass="35500">MTTRREFLKNTSLLATAAAITPFANIMAELKQENKLGIQLFSIPKMLSEDYMGGIKMLQSLGYKELELFGPFPFSAEKAKKSWEGAGKMLGFSGSGYFGRTAQDVKKILDDHGMTSPGTHTDLETLETNMGALGEAAHILGHKYVTLPAIPDDRRQTLDDYKRIAEAFNKIGESAKKQGIKFGYHNHGYGIKPMNGQVPLQIILDNTDPNLVFFEMDIFWTTAGGADPIEYLTKYSNRYKMLHLKDMKEKKQFAGDGGGMGDWMPMFALMASAGDGVLDLQGIVKKAKEVGVEHFFVEQDMVKDPAIALKRSSDYLTSKI</sequence>
<dbReference type="GO" id="GO:0016853">
    <property type="term" value="F:isomerase activity"/>
    <property type="evidence" value="ECO:0007669"/>
    <property type="project" value="UniProtKB-KW"/>
</dbReference>
<dbReference type="RefSeq" id="WP_109744823.1">
    <property type="nucleotide sequence ID" value="NZ_QGGO01000031.1"/>
</dbReference>
<evidence type="ECO:0000313" key="3">
    <source>
        <dbReference type="Proteomes" id="UP000245489"/>
    </source>
</evidence>
<dbReference type="Gene3D" id="3.20.20.150">
    <property type="entry name" value="Divalent-metal-dependent TIM barrel enzymes"/>
    <property type="match status" value="1"/>
</dbReference>
<accession>A0A316DN26</accession>
<dbReference type="PANTHER" id="PTHR12110">
    <property type="entry name" value="HYDROXYPYRUVATE ISOMERASE"/>
    <property type="match status" value="1"/>
</dbReference>